<feature type="region of interest" description="Disordered" evidence="1">
    <location>
        <begin position="1"/>
        <end position="39"/>
    </location>
</feature>
<feature type="domain" description="BSD" evidence="2">
    <location>
        <begin position="212"/>
        <end position="264"/>
    </location>
</feature>
<dbReference type="Proteomes" id="UP001485043">
    <property type="component" value="Unassembled WGS sequence"/>
</dbReference>
<feature type="compositionally biased region" description="Acidic residues" evidence="1">
    <location>
        <begin position="404"/>
        <end position="413"/>
    </location>
</feature>
<sequence>MLGLLSTLQGQPNPSGEDLAPRTGPSAKESQPTDSNMKADAEASTFSFWGVAAAISDTLKKSTADIASSVRDTDWGAELNAFRQGVTEESQQLKANTAAAVEQIPVRASQASNTFQLHLGGPEVQARLAKAGVNIEKFARKIAFSSGELFEDVKDAILSELGPKDGAALPKHARSGSQGSKYSRLEAEVAAMQRNSATYCEEPAPGPAHDAWLASFDLGSHADEIAAITQDNAFMSELQARIVPLIVSHDLFWTRYFYRLHLLQAENERRQRLTQRDATSQQEDPDVWQDDATAEAETSISAASEVQAGTETALHVGGAVAAGQQITSEPEGSPGHSRPASRAATEAESDEPETEDSGKSNGEGTTVSAPAHDPKSATAVKPEDSDADDLSDLSGSEAAGPMSEAEEDWGTWE</sequence>
<feature type="compositionally biased region" description="Acidic residues" evidence="1">
    <location>
        <begin position="283"/>
        <end position="293"/>
    </location>
</feature>
<feature type="compositionally biased region" description="Polar residues" evidence="1">
    <location>
        <begin position="359"/>
        <end position="368"/>
    </location>
</feature>
<dbReference type="PANTHER" id="PTHR16019:SF5">
    <property type="entry name" value="BSD DOMAIN-CONTAINING PROTEIN 1"/>
    <property type="match status" value="1"/>
</dbReference>
<dbReference type="SUPFAM" id="SSF140383">
    <property type="entry name" value="BSD domain-like"/>
    <property type="match status" value="1"/>
</dbReference>
<organism evidence="3 4">
    <name type="scientific">Apatococcus fuscideae</name>
    <dbReference type="NCBI Taxonomy" id="2026836"/>
    <lineage>
        <taxon>Eukaryota</taxon>
        <taxon>Viridiplantae</taxon>
        <taxon>Chlorophyta</taxon>
        <taxon>core chlorophytes</taxon>
        <taxon>Trebouxiophyceae</taxon>
        <taxon>Chlorellales</taxon>
        <taxon>Chlorellaceae</taxon>
        <taxon>Apatococcus</taxon>
    </lineage>
</organism>
<dbReference type="Gene3D" id="1.10.3970.10">
    <property type="entry name" value="BSD domain"/>
    <property type="match status" value="1"/>
</dbReference>
<feature type="compositionally biased region" description="Polar residues" evidence="1">
    <location>
        <begin position="1"/>
        <end position="14"/>
    </location>
</feature>
<dbReference type="AlphaFoldDB" id="A0AAW1THF4"/>
<dbReference type="Pfam" id="PF03909">
    <property type="entry name" value="BSD"/>
    <property type="match status" value="1"/>
</dbReference>
<dbReference type="PROSITE" id="PS50858">
    <property type="entry name" value="BSD"/>
    <property type="match status" value="1"/>
</dbReference>
<dbReference type="InterPro" id="IPR035925">
    <property type="entry name" value="BSD_dom_sf"/>
</dbReference>
<comment type="caution">
    <text evidence="3">The sequence shown here is derived from an EMBL/GenBank/DDBJ whole genome shotgun (WGS) entry which is preliminary data.</text>
</comment>
<dbReference type="EMBL" id="JALJOV010000034">
    <property type="protein sequence ID" value="KAK9868344.1"/>
    <property type="molecule type" value="Genomic_DNA"/>
</dbReference>
<dbReference type="PANTHER" id="PTHR16019">
    <property type="entry name" value="SYNAPSE-ASSOCIATED PROTEIN"/>
    <property type="match status" value="1"/>
</dbReference>
<gene>
    <name evidence="3" type="ORF">WJX84_011259</name>
</gene>
<dbReference type="InterPro" id="IPR005607">
    <property type="entry name" value="BSD_dom"/>
</dbReference>
<proteinExistence type="predicted"/>
<feature type="region of interest" description="Disordered" evidence="1">
    <location>
        <begin position="273"/>
        <end position="293"/>
    </location>
</feature>
<protein>
    <recommendedName>
        <fullName evidence="2">BSD domain-containing protein</fullName>
    </recommendedName>
</protein>
<feature type="region of interest" description="Disordered" evidence="1">
    <location>
        <begin position="326"/>
        <end position="413"/>
    </location>
</feature>
<keyword evidence="4" id="KW-1185">Reference proteome</keyword>
<evidence type="ECO:0000259" key="2">
    <source>
        <dbReference type="PROSITE" id="PS50858"/>
    </source>
</evidence>
<accession>A0AAW1THF4</accession>
<dbReference type="GO" id="GO:0005737">
    <property type="term" value="C:cytoplasm"/>
    <property type="evidence" value="ECO:0007669"/>
    <property type="project" value="TreeGrafter"/>
</dbReference>
<name>A0AAW1THF4_9CHLO</name>
<dbReference type="SMART" id="SM00751">
    <property type="entry name" value="BSD"/>
    <property type="match status" value="1"/>
</dbReference>
<reference evidence="3 4" key="1">
    <citation type="journal article" date="2024" name="Nat. Commun.">
        <title>Phylogenomics reveals the evolutionary origins of lichenization in chlorophyte algae.</title>
        <authorList>
            <person name="Puginier C."/>
            <person name="Libourel C."/>
            <person name="Otte J."/>
            <person name="Skaloud P."/>
            <person name="Haon M."/>
            <person name="Grisel S."/>
            <person name="Petersen M."/>
            <person name="Berrin J.G."/>
            <person name="Delaux P.M."/>
            <person name="Dal Grande F."/>
            <person name="Keller J."/>
        </authorList>
    </citation>
    <scope>NUCLEOTIDE SEQUENCE [LARGE SCALE GENOMIC DNA]</scope>
    <source>
        <strain evidence="3 4">SAG 2523</strain>
    </source>
</reference>
<evidence type="ECO:0000256" key="1">
    <source>
        <dbReference type="SAM" id="MobiDB-lite"/>
    </source>
</evidence>
<dbReference type="InterPro" id="IPR051494">
    <property type="entry name" value="BSD_domain-containing"/>
</dbReference>
<evidence type="ECO:0000313" key="3">
    <source>
        <dbReference type="EMBL" id="KAK9868344.1"/>
    </source>
</evidence>
<evidence type="ECO:0000313" key="4">
    <source>
        <dbReference type="Proteomes" id="UP001485043"/>
    </source>
</evidence>